<gene>
    <name evidence="4" type="ORF">KXJ70_00025</name>
</gene>
<evidence type="ECO:0000259" key="3">
    <source>
        <dbReference type="PROSITE" id="PS51898"/>
    </source>
</evidence>
<dbReference type="InterPro" id="IPR002104">
    <property type="entry name" value="Integrase_catalytic"/>
</dbReference>
<dbReference type="PIRSF" id="PIRSF004576">
    <property type="entry name" value="Resolvase_Rsv"/>
    <property type="match status" value="1"/>
</dbReference>
<dbReference type="Proteomes" id="UP001166291">
    <property type="component" value="Unassembled WGS sequence"/>
</dbReference>
<comment type="caution">
    <text evidence="4">The sequence shown here is derived from an EMBL/GenBank/DDBJ whole genome shotgun (WGS) entry which is preliminary data.</text>
</comment>
<sequence>MERIQDSRGAFPASRPKRRFTPKEPRLDTFPIQHVQIDWQRLMAKRELVLDTVDAMPTYLLKPEVLDFLDAEKHPTYRLILDLMWTAGARISEVLALTPSHFIDDGYDFMVVLRTLKQRPGRPTNVQLARSPKRAVLIVDPILQDRIQSYLYAGHFRRDERIFTMASQTVNRHIHDLVDRVGGAPINITCHTFRNSFAIHLLLHGRPLKIVSQLLGHKSIESTEVYTNVLTVDGGHFLDGVDFH</sequence>
<accession>A0ABS6VM89</accession>
<feature type="region of interest" description="Disordered" evidence="2">
    <location>
        <begin position="1"/>
        <end position="24"/>
    </location>
</feature>
<reference evidence="4" key="1">
    <citation type="submission" date="2021-07" db="EMBL/GenBank/DDBJ databases">
        <title>Zhongshania sp. CAU 1632 isolated from seawater.</title>
        <authorList>
            <person name="Kim W."/>
        </authorList>
    </citation>
    <scope>NUCLEOTIDE SEQUENCE</scope>
    <source>
        <strain evidence="4">CAU 1632</strain>
    </source>
</reference>
<dbReference type="EMBL" id="JAHWDQ010000001">
    <property type="protein sequence ID" value="MBW2939149.1"/>
    <property type="molecule type" value="Genomic_DNA"/>
</dbReference>
<evidence type="ECO:0000313" key="4">
    <source>
        <dbReference type="EMBL" id="MBW2939149.1"/>
    </source>
</evidence>
<dbReference type="InterPro" id="IPR016423">
    <property type="entry name" value="Resolvase_Rsv"/>
</dbReference>
<dbReference type="Pfam" id="PF00589">
    <property type="entry name" value="Phage_integrase"/>
    <property type="match status" value="1"/>
</dbReference>
<proteinExistence type="predicted"/>
<evidence type="ECO:0000313" key="5">
    <source>
        <dbReference type="Proteomes" id="UP001166291"/>
    </source>
</evidence>
<evidence type="ECO:0000256" key="1">
    <source>
        <dbReference type="ARBA" id="ARBA00022908"/>
    </source>
</evidence>
<protein>
    <submittedName>
        <fullName evidence="4">Site-specific integrase</fullName>
    </submittedName>
</protein>
<keyword evidence="5" id="KW-1185">Reference proteome</keyword>
<dbReference type="PANTHER" id="PTHR30349:SF90">
    <property type="entry name" value="TYROSINE RECOMBINASE XERD"/>
    <property type="match status" value="1"/>
</dbReference>
<dbReference type="RefSeq" id="WP_219041431.1">
    <property type="nucleotide sequence ID" value="NZ_JAHWDQ010000001.1"/>
</dbReference>
<name>A0ABS6VM89_9GAMM</name>
<dbReference type="PANTHER" id="PTHR30349">
    <property type="entry name" value="PHAGE INTEGRASE-RELATED"/>
    <property type="match status" value="1"/>
</dbReference>
<dbReference type="CDD" id="cd00397">
    <property type="entry name" value="DNA_BRE_C"/>
    <property type="match status" value="1"/>
</dbReference>
<organism evidence="4 5">
    <name type="scientific">Zhongshania aquimaris</name>
    <dbReference type="NCBI Taxonomy" id="2857107"/>
    <lineage>
        <taxon>Bacteria</taxon>
        <taxon>Pseudomonadati</taxon>
        <taxon>Pseudomonadota</taxon>
        <taxon>Gammaproteobacteria</taxon>
        <taxon>Cellvibrionales</taxon>
        <taxon>Spongiibacteraceae</taxon>
        <taxon>Zhongshania</taxon>
    </lineage>
</organism>
<evidence type="ECO:0000256" key="2">
    <source>
        <dbReference type="SAM" id="MobiDB-lite"/>
    </source>
</evidence>
<keyword evidence="1" id="KW-0229">DNA integration</keyword>
<dbReference type="PROSITE" id="PS51898">
    <property type="entry name" value="TYR_RECOMBINASE"/>
    <property type="match status" value="1"/>
</dbReference>
<feature type="domain" description="Tyr recombinase" evidence="3">
    <location>
        <begin position="55"/>
        <end position="242"/>
    </location>
</feature>
<dbReference type="InterPro" id="IPR050090">
    <property type="entry name" value="Tyrosine_recombinase_XerCD"/>
</dbReference>